<dbReference type="GO" id="GO:0003676">
    <property type="term" value="F:nucleic acid binding"/>
    <property type="evidence" value="ECO:0007669"/>
    <property type="project" value="InterPro"/>
</dbReference>
<keyword evidence="3" id="KW-1185">Reference proteome</keyword>
<dbReference type="EMBL" id="RRZK01000009">
    <property type="protein sequence ID" value="TDB64721.1"/>
    <property type="molecule type" value="Genomic_DNA"/>
</dbReference>
<protein>
    <recommendedName>
        <fullName evidence="4">Transposase</fullName>
    </recommendedName>
</protein>
<dbReference type="SUPFAM" id="SSF53098">
    <property type="entry name" value="Ribonuclease H-like"/>
    <property type="match status" value="1"/>
</dbReference>
<dbReference type="InterPro" id="IPR012337">
    <property type="entry name" value="RNaseH-like_sf"/>
</dbReference>
<dbReference type="InterPro" id="IPR036397">
    <property type="entry name" value="RNaseH_sf"/>
</dbReference>
<organism evidence="2 3">
    <name type="scientific">Pseudomonas vancouverensis</name>
    <dbReference type="NCBI Taxonomy" id="95300"/>
    <lineage>
        <taxon>Bacteria</taxon>
        <taxon>Pseudomonadati</taxon>
        <taxon>Pseudomonadota</taxon>
        <taxon>Gammaproteobacteria</taxon>
        <taxon>Pseudomonadales</taxon>
        <taxon>Pseudomonadaceae</taxon>
        <taxon>Pseudomonas</taxon>
    </lineage>
</organism>
<feature type="region of interest" description="Disordered" evidence="1">
    <location>
        <begin position="570"/>
        <end position="597"/>
    </location>
</feature>
<dbReference type="AlphaFoldDB" id="A0A1H2NZD4"/>
<evidence type="ECO:0000313" key="2">
    <source>
        <dbReference type="EMBL" id="TDB64721.1"/>
    </source>
</evidence>
<evidence type="ECO:0008006" key="4">
    <source>
        <dbReference type="Google" id="ProtNLM"/>
    </source>
</evidence>
<dbReference type="Gene3D" id="3.30.420.10">
    <property type="entry name" value="Ribonuclease H-like superfamily/Ribonuclease H"/>
    <property type="match status" value="1"/>
</dbReference>
<accession>A0A1H2NZD4</accession>
<dbReference type="Proteomes" id="UP000295254">
    <property type="component" value="Unassembled WGS sequence"/>
</dbReference>
<gene>
    <name evidence="2" type="ORF">EIY72_09885</name>
</gene>
<evidence type="ECO:0000256" key="1">
    <source>
        <dbReference type="SAM" id="MobiDB-lite"/>
    </source>
</evidence>
<dbReference type="Gene3D" id="1.10.10.60">
    <property type="entry name" value="Homeodomain-like"/>
    <property type="match status" value="1"/>
</dbReference>
<dbReference type="STRING" id="95300.SAMN05216558_3247"/>
<proteinExistence type="predicted"/>
<comment type="caution">
    <text evidence="2">The sequence shown here is derived from an EMBL/GenBank/DDBJ whole genome shotgun (WGS) entry which is preliminary data.</text>
</comment>
<evidence type="ECO:0000313" key="3">
    <source>
        <dbReference type="Proteomes" id="UP000295254"/>
    </source>
</evidence>
<dbReference type="OrthoDB" id="501284at2"/>
<reference evidence="3" key="1">
    <citation type="journal article" date="2019" name="bioRxiv">
        <title>Bacterially produced spermidine induces plant systemic susceptibility to pathogens.</title>
        <authorList>
            <person name="Melnyk R.A."/>
            <person name="Beskrovnaya P.A."/>
            <person name="Liu Z."/>
            <person name="Song Y."/>
            <person name="Haney C.H."/>
        </authorList>
    </citation>
    <scope>NUCLEOTIDE SEQUENCE [LARGE SCALE GENOMIC DNA]</scope>
    <source>
        <strain evidence="3">Dha-51</strain>
    </source>
</reference>
<name>A0A1H2NZD4_PSEVA</name>
<sequence>MSISEPKVGAQYRLDGQVYEIVSIDGSDIAMCSLIHQYRRFIDRDMFASMEQKGKLILHQRAPIDISPAARFASMPELQQKMARTHFAYALECLENLDGRLPRIAGEAMIKRVADRIQDDDRPSLSSVRRWKKRLSDNNCNPLSLLRLAPKPRPKRLPTCAEELIQHYIDTVYLQRERPSITHAYKLLKGHIAKENRDRAKYSTERLKVPSYATFRRRILQKDSYYVTQKREGTKSARRKNKFSGHLYIDDDPYSVTLFDSHKMNVCVKDHRTGVVGRPVLSAHIVPATRENSGWDISLGAPCAEKMMRATIRAIIKNGKMAGIGGDHGSEILNNWTITTFKTLGINPNYVPIDDPDAKAMIERFFGTVSTGFTNNLPGTTKGSPEALGDYSSKEYACLTLEQLRTAYESWLEVYHNTWHEELYTSPAQKKIQLCSLAPPAEQYTEEELKDLCVSRWYLRLDGGRVYTKHLSWFGAGLPEVRQKLKRDQKAVVYYNPCDLGTVWVAHPETPDDRHPATATDPDYQNGLTLSDHELVVAQLLQERNNFNADIALIKLYELNEYVKACKESSQKKSKPINMTPTTKDEEMDNSSLDTCIEGGLTTDDEDFITLYTAVGDDDESDH</sequence>
<dbReference type="RefSeq" id="WP_093224259.1">
    <property type="nucleotide sequence ID" value="NZ_LT629803.1"/>
</dbReference>